<dbReference type="GO" id="GO:0004497">
    <property type="term" value="F:monooxygenase activity"/>
    <property type="evidence" value="ECO:0007669"/>
    <property type="project" value="UniProtKB-KW"/>
</dbReference>
<dbReference type="InterPro" id="IPR002401">
    <property type="entry name" value="Cyt_P450_E_grp-I"/>
</dbReference>
<proteinExistence type="inferred from homology"/>
<dbReference type="Pfam" id="PF00067">
    <property type="entry name" value="p450"/>
    <property type="match status" value="1"/>
</dbReference>
<keyword evidence="6 8" id="KW-0408">Iron</keyword>
<evidence type="ECO:0008006" key="12">
    <source>
        <dbReference type="Google" id="ProtNLM"/>
    </source>
</evidence>
<dbReference type="PRINTS" id="PR00463">
    <property type="entry name" value="EP450I"/>
</dbReference>
<keyword evidence="5 9" id="KW-0560">Oxidoreductase</keyword>
<keyword evidence="7 9" id="KW-0503">Monooxygenase</keyword>
<dbReference type="GO" id="GO:0020037">
    <property type="term" value="F:heme binding"/>
    <property type="evidence" value="ECO:0007669"/>
    <property type="project" value="InterPro"/>
</dbReference>
<evidence type="ECO:0000256" key="3">
    <source>
        <dbReference type="ARBA" id="ARBA00022617"/>
    </source>
</evidence>
<dbReference type="PANTHER" id="PTHR24292">
    <property type="entry name" value="CYTOCHROME P450"/>
    <property type="match status" value="1"/>
</dbReference>
<comment type="similarity">
    <text evidence="2 9">Belongs to the cytochrome P450 family.</text>
</comment>
<dbReference type="CDD" id="cd00302">
    <property type="entry name" value="cytochrome_P450"/>
    <property type="match status" value="1"/>
</dbReference>
<keyword evidence="11" id="KW-1185">Reference proteome</keyword>
<dbReference type="InterPro" id="IPR036396">
    <property type="entry name" value="Cyt_P450_sf"/>
</dbReference>
<name>A0A814R108_ADIRI</name>
<sequence>MIFILFVITGVLLVVYLKQKYFTLHGYVPGLAPQFLFGNLLQSGFFNGNSPPMILSTFQKRFGDVFQFWFGPSRFIVINNITDVEHVLTHRNIYDQGDIFIEKFSINYSQSLISTKGLSQIASLWPFLCKIISLGIQFKRHSSIVSPLFRRSKVISHFDLIIGCTDKLLTKWRKTEAKTIHVDIVSQCHNLVLAIFGFIAFDYDLETLDDGDNELTLALRTIINSIMTILALPRILAKAYVTLSYRQRQARNTIERYIYRMIEHEQATAQGKHTSLIASLVHSLRMNEHLEATEDIDEDKRGLSRNEVVDEMVAFLIAGFESTSSTLVWFIHLVSKHAQVQQKIKAELIAQDCLYHLSSDRLDSLVYLNCVINEVLRFIPPATGTIRTLTRDDCLPATNVQLVRGDSVLIPFHSLAHDPRYWSVDPNLFYPERFLGEDQNHHPYALIPFGGGHRQCIGQDLARFELKVIVGRLMQKVTFDDAGPEVNAGGHSMGLAILPKHIGVSIEFD</sequence>
<protein>
    <recommendedName>
        <fullName evidence="12">Cytochrome P450</fullName>
    </recommendedName>
</protein>
<evidence type="ECO:0000256" key="9">
    <source>
        <dbReference type="RuleBase" id="RU000461"/>
    </source>
</evidence>
<dbReference type="Gene3D" id="1.10.630.10">
    <property type="entry name" value="Cytochrome P450"/>
    <property type="match status" value="1"/>
</dbReference>
<dbReference type="PANTHER" id="PTHR24292:SF102">
    <property type="entry name" value="CYTOCHROME P450 FAMILY-RELATED"/>
    <property type="match status" value="1"/>
</dbReference>
<evidence type="ECO:0000313" key="11">
    <source>
        <dbReference type="Proteomes" id="UP000663828"/>
    </source>
</evidence>
<keyword evidence="4 8" id="KW-0479">Metal-binding</keyword>
<evidence type="ECO:0000256" key="1">
    <source>
        <dbReference type="ARBA" id="ARBA00001971"/>
    </source>
</evidence>
<reference evidence="10" key="1">
    <citation type="submission" date="2021-02" db="EMBL/GenBank/DDBJ databases">
        <authorList>
            <person name="Nowell W R."/>
        </authorList>
    </citation>
    <scope>NUCLEOTIDE SEQUENCE</scope>
</reference>
<dbReference type="SUPFAM" id="SSF48264">
    <property type="entry name" value="Cytochrome P450"/>
    <property type="match status" value="1"/>
</dbReference>
<evidence type="ECO:0000256" key="5">
    <source>
        <dbReference type="ARBA" id="ARBA00023002"/>
    </source>
</evidence>
<dbReference type="GO" id="GO:0016705">
    <property type="term" value="F:oxidoreductase activity, acting on paired donors, with incorporation or reduction of molecular oxygen"/>
    <property type="evidence" value="ECO:0007669"/>
    <property type="project" value="InterPro"/>
</dbReference>
<dbReference type="PRINTS" id="PR00385">
    <property type="entry name" value="P450"/>
</dbReference>
<evidence type="ECO:0000256" key="6">
    <source>
        <dbReference type="ARBA" id="ARBA00023004"/>
    </source>
</evidence>
<dbReference type="EMBL" id="CAJNOR010001353">
    <property type="protein sequence ID" value="CAF1127283.1"/>
    <property type="molecule type" value="Genomic_DNA"/>
</dbReference>
<dbReference type="InterPro" id="IPR017972">
    <property type="entry name" value="Cyt_P450_CS"/>
</dbReference>
<dbReference type="AlphaFoldDB" id="A0A814R108"/>
<feature type="binding site" description="axial binding residue" evidence="8">
    <location>
        <position position="456"/>
    </location>
    <ligand>
        <name>heme</name>
        <dbReference type="ChEBI" id="CHEBI:30413"/>
    </ligand>
    <ligandPart>
        <name>Fe</name>
        <dbReference type="ChEBI" id="CHEBI:18248"/>
    </ligandPart>
</feature>
<accession>A0A814R108</accession>
<dbReference type="InterPro" id="IPR050476">
    <property type="entry name" value="Insect_CytP450_Detox"/>
</dbReference>
<comment type="caution">
    <text evidence="10">The sequence shown here is derived from an EMBL/GenBank/DDBJ whole genome shotgun (WGS) entry which is preliminary data.</text>
</comment>
<keyword evidence="3 8" id="KW-0349">Heme</keyword>
<evidence type="ECO:0000313" key="10">
    <source>
        <dbReference type="EMBL" id="CAF1127283.1"/>
    </source>
</evidence>
<evidence type="ECO:0000256" key="7">
    <source>
        <dbReference type="ARBA" id="ARBA00023033"/>
    </source>
</evidence>
<evidence type="ECO:0000256" key="8">
    <source>
        <dbReference type="PIRSR" id="PIRSR602401-1"/>
    </source>
</evidence>
<evidence type="ECO:0000256" key="4">
    <source>
        <dbReference type="ARBA" id="ARBA00022723"/>
    </source>
</evidence>
<dbReference type="GO" id="GO:0005506">
    <property type="term" value="F:iron ion binding"/>
    <property type="evidence" value="ECO:0007669"/>
    <property type="project" value="InterPro"/>
</dbReference>
<organism evidence="10 11">
    <name type="scientific">Adineta ricciae</name>
    <name type="common">Rotifer</name>
    <dbReference type="NCBI Taxonomy" id="249248"/>
    <lineage>
        <taxon>Eukaryota</taxon>
        <taxon>Metazoa</taxon>
        <taxon>Spiralia</taxon>
        <taxon>Gnathifera</taxon>
        <taxon>Rotifera</taxon>
        <taxon>Eurotatoria</taxon>
        <taxon>Bdelloidea</taxon>
        <taxon>Adinetida</taxon>
        <taxon>Adinetidae</taxon>
        <taxon>Adineta</taxon>
    </lineage>
</organism>
<comment type="cofactor">
    <cofactor evidence="1 8">
        <name>heme</name>
        <dbReference type="ChEBI" id="CHEBI:30413"/>
    </cofactor>
</comment>
<dbReference type="InterPro" id="IPR001128">
    <property type="entry name" value="Cyt_P450"/>
</dbReference>
<dbReference type="Proteomes" id="UP000663828">
    <property type="component" value="Unassembled WGS sequence"/>
</dbReference>
<evidence type="ECO:0000256" key="2">
    <source>
        <dbReference type="ARBA" id="ARBA00010617"/>
    </source>
</evidence>
<dbReference type="PROSITE" id="PS00086">
    <property type="entry name" value="CYTOCHROME_P450"/>
    <property type="match status" value="1"/>
</dbReference>
<gene>
    <name evidence="10" type="ORF">XAT740_LOCUS19710</name>
</gene>